<reference evidence="7" key="1">
    <citation type="submission" date="2021-02" db="EMBL/GenBank/DDBJ databases">
        <authorList>
            <person name="Palmer J.M."/>
        </authorList>
    </citation>
    <scope>NUCLEOTIDE SEQUENCE</scope>
    <source>
        <strain evidence="7">SCRP734</strain>
    </source>
</reference>
<name>A0A8T1V621_9STRA</name>
<protein>
    <recommendedName>
        <fullName evidence="6">Protein kinase domain-containing protein</fullName>
    </recommendedName>
</protein>
<keyword evidence="5" id="KW-0067">ATP-binding</keyword>
<proteinExistence type="predicted"/>
<organism evidence="7 8">
    <name type="scientific">Phytophthora pseudosyringae</name>
    <dbReference type="NCBI Taxonomy" id="221518"/>
    <lineage>
        <taxon>Eukaryota</taxon>
        <taxon>Sar</taxon>
        <taxon>Stramenopiles</taxon>
        <taxon>Oomycota</taxon>
        <taxon>Peronosporomycetes</taxon>
        <taxon>Peronosporales</taxon>
        <taxon>Peronosporaceae</taxon>
        <taxon>Phytophthora</taxon>
    </lineage>
</organism>
<dbReference type="PANTHER" id="PTHR43895">
    <property type="entry name" value="CALCIUM/CALMODULIN-DEPENDENT PROTEIN KINASE KINASE-RELATED"/>
    <property type="match status" value="1"/>
</dbReference>
<dbReference type="GO" id="GO:0005524">
    <property type="term" value="F:ATP binding"/>
    <property type="evidence" value="ECO:0007669"/>
    <property type="project" value="UniProtKB-KW"/>
</dbReference>
<dbReference type="PANTHER" id="PTHR43895:SF150">
    <property type="entry name" value="SERINE_THREONINE-PROTEIN KINASE STK11"/>
    <property type="match status" value="1"/>
</dbReference>
<feature type="domain" description="Protein kinase" evidence="6">
    <location>
        <begin position="5"/>
        <end position="130"/>
    </location>
</feature>
<evidence type="ECO:0000256" key="3">
    <source>
        <dbReference type="ARBA" id="ARBA00022741"/>
    </source>
</evidence>
<dbReference type="GO" id="GO:0007165">
    <property type="term" value="P:signal transduction"/>
    <property type="evidence" value="ECO:0007669"/>
    <property type="project" value="TreeGrafter"/>
</dbReference>
<sequence length="130" mass="15304">MINNYIILETLGTRGYAEVKLCKEKQAGKFFAIKFISRDVMKRDKLGIKREIVIMKKLNHPTVLRLYEVIDDPKMNKLFLVLEFMKHGDMLSFQKKKHPQGMLENLLDRDHHSVFLQGILSLAYLQEQKL</sequence>
<accession>A0A8T1V621</accession>
<gene>
    <name evidence="7" type="ORF">PHYPSEUDO_013317</name>
</gene>
<dbReference type="GO" id="GO:0004674">
    <property type="term" value="F:protein serine/threonine kinase activity"/>
    <property type="evidence" value="ECO:0007669"/>
    <property type="project" value="UniProtKB-KW"/>
</dbReference>
<dbReference type="InterPro" id="IPR000719">
    <property type="entry name" value="Prot_kinase_dom"/>
</dbReference>
<dbReference type="OrthoDB" id="68483at2759"/>
<dbReference type="SMART" id="SM00220">
    <property type="entry name" value="S_TKc"/>
    <property type="match status" value="1"/>
</dbReference>
<evidence type="ECO:0000256" key="4">
    <source>
        <dbReference type="ARBA" id="ARBA00022777"/>
    </source>
</evidence>
<evidence type="ECO:0000256" key="2">
    <source>
        <dbReference type="ARBA" id="ARBA00022679"/>
    </source>
</evidence>
<dbReference type="PROSITE" id="PS50011">
    <property type="entry name" value="PROTEIN_KINASE_DOM"/>
    <property type="match status" value="1"/>
</dbReference>
<keyword evidence="4" id="KW-0418">Kinase</keyword>
<dbReference type="Proteomes" id="UP000694044">
    <property type="component" value="Unassembled WGS sequence"/>
</dbReference>
<dbReference type="AlphaFoldDB" id="A0A8T1V621"/>
<evidence type="ECO:0000313" key="7">
    <source>
        <dbReference type="EMBL" id="KAG7376475.1"/>
    </source>
</evidence>
<evidence type="ECO:0000256" key="1">
    <source>
        <dbReference type="ARBA" id="ARBA00022527"/>
    </source>
</evidence>
<keyword evidence="8" id="KW-1185">Reference proteome</keyword>
<evidence type="ECO:0000256" key="5">
    <source>
        <dbReference type="ARBA" id="ARBA00022840"/>
    </source>
</evidence>
<dbReference type="EMBL" id="JAGDFM010000688">
    <property type="protein sequence ID" value="KAG7376475.1"/>
    <property type="molecule type" value="Genomic_DNA"/>
</dbReference>
<dbReference type="Pfam" id="PF00069">
    <property type="entry name" value="Pkinase"/>
    <property type="match status" value="1"/>
</dbReference>
<evidence type="ECO:0000313" key="8">
    <source>
        <dbReference type="Proteomes" id="UP000694044"/>
    </source>
</evidence>
<comment type="caution">
    <text evidence="7">The sequence shown here is derived from an EMBL/GenBank/DDBJ whole genome shotgun (WGS) entry which is preliminary data.</text>
</comment>
<evidence type="ECO:0000259" key="6">
    <source>
        <dbReference type="PROSITE" id="PS50011"/>
    </source>
</evidence>
<keyword evidence="2" id="KW-0808">Transferase</keyword>
<keyword evidence="3" id="KW-0547">Nucleotide-binding</keyword>
<keyword evidence="1" id="KW-0723">Serine/threonine-protein kinase</keyword>